<dbReference type="InterPro" id="IPR007110">
    <property type="entry name" value="Ig-like_dom"/>
</dbReference>
<dbReference type="GO" id="GO:0007411">
    <property type="term" value="P:axon guidance"/>
    <property type="evidence" value="ECO:0007669"/>
    <property type="project" value="TreeGrafter"/>
</dbReference>
<dbReference type="GO" id="GO:0098632">
    <property type="term" value="F:cell-cell adhesion mediator activity"/>
    <property type="evidence" value="ECO:0007669"/>
    <property type="project" value="TreeGrafter"/>
</dbReference>
<feature type="domain" description="Ig-like" evidence="13">
    <location>
        <begin position="37"/>
        <end position="100"/>
    </location>
</feature>
<dbReference type="Gene3D" id="2.60.40.10">
    <property type="entry name" value="Immunoglobulins"/>
    <property type="match status" value="1"/>
</dbReference>
<dbReference type="InterPro" id="IPR013783">
    <property type="entry name" value="Ig-like_fold"/>
</dbReference>
<keyword evidence="5" id="KW-0677">Repeat</keyword>
<dbReference type="SMART" id="SM00409">
    <property type="entry name" value="IG"/>
    <property type="match status" value="1"/>
</dbReference>
<protein>
    <submittedName>
        <fullName evidence="14">Contactin-3</fullName>
    </submittedName>
</protein>
<dbReference type="SUPFAM" id="SSF48726">
    <property type="entry name" value="Immunoglobulin"/>
    <property type="match status" value="1"/>
</dbReference>
<keyword evidence="10" id="KW-0449">Lipoprotein</keyword>
<evidence type="ECO:0000256" key="4">
    <source>
        <dbReference type="ARBA" id="ARBA00022729"/>
    </source>
</evidence>
<keyword evidence="6" id="KW-0130">Cell adhesion</keyword>
<accession>A0A4Z2EUC8</accession>
<keyword evidence="7" id="KW-0472">Membrane</keyword>
<dbReference type="EMBL" id="SRLO01003005">
    <property type="protein sequence ID" value="TNN31984.1"/>
    <property type="molecule type" value="Genomic_DNA"/>
</dbReference>
<dbReference type="GO" id="GO:0030424">
    <property type="term" value="C:axon"/>
    <property type="evidence" value="ECO:0007669"/>
    <property type="project" value="TreeGrafter"/>
</dbReference>
<dbReference type="GO" id="GO:0007420">
    <property type="term" value="P:brain development"/>
    <property type="evidence" value="ECO:0007669"/>
    <property type="project" value="TreeGrafter"/>
</dbReference>
<dbReference type="AlphaFoldDB" id="A0A4Z2EUC8"/>
<dbReference type="FunFam" id="2.60.40.10:FF:000004">
    <property type="entry name" value="DCC isoform 1"/>
    <property type="match status" value="1"/>
</dbReference>
<dbReference type="GO" id="GO:0005886">
    <property type="term" value="C:plasma membrane"/>
    <property type="evidence" value="ECO:0007669"/>
    <property type="project" value="UniProtKB-SubCell"/>
</dbReference>
<keyword evidence="8" id="KW-1015">Disulfide bond</keyword>
<name>A0A4Z2EUC8_9TELE</name>
<dbReference type="PANTHER" id="PTHR44170:SF18">
    <property type="entry name" value="CONTACTIN 3B-RELATED"/>
    <property type="match status" value="1"/>
</dbReference>
<dbReference type="InterPro" id="IPR003599">
    <property type="entry name" value="Ig_sub"/>
</dbReference>
<keyword evidence="15" id="KW-1185">Reference proteome</keyword>
<evidence type="ECO:0000256" key="2">
    <source>
        <dbReference type="ARBA" id="ARBA00009812"/>
    </source>
</evidence>
<sequence>MAICASAIAIGDAEHLHWVQTLKDAHMSIDANLQWECKAMGRPRPTYRWLKNGQPLTAEGRIHVEAGRLTISRISVLDSGMYQCVAESEHGAVYASAELKVVGKQFARRVLFTTD</sequence>
<proteinExistence type="inferred from homology"/>
<evidence type="ECO:0000256" key="1">
    <source>
        <dbReference type="ARBA" id="ARBA00004236"/>
    </source>
</evidence>
<dbReference type="InterPro" id="IPR003598">
    <property type="entry name" value="Ig_sub2"/>
</dbReference>
<evidence type="ECO:0000256" key="8">
    <source>
        <dbReference type="ARBA" id="ARBA00023157"/>
    </source>
</evidence>
<evidence type="ECO:0000259" key="13">
    <source>
        <dbReference type="PROSITE" id="PS50835"/>
    </source>
</evidence>
<dbReference type="InterPro" id="IPR036179">
    <property type="entry name" value="Ig-like_dom_sf"/>
</dbReference>
<organism evidence="14 15">
    <name type="scientific">Liparis tanakae</name>
    <name type="common">Tanaka's snailfish</name>
    <dbReference type="NCBI Taxonomy" id="230148"/>
    <lineage>
        <taxon>Eukaryota</taxon>
        <taxon>Metazoa</taxon>
        <taxon>Chordata</taxon>
        <taxon>Craniata</taxon>
        <taxon>Vertebrata</taxon>
        <taxon>Euteleostomi</taxon>
        <taxon>Actinopterygii</taxon>
        <taxon>Neopterygii</taxon>
        <taxon>Teleostei</taxon>
        <taxon>Neoteleostei</taxon>
        <taxon>Acanthomorphata</taxon>
        <taxon>Eupercaria</taxon>
        <taxon>Perciformes</taxon>
        <taxon>Cottioidei</taxon>
        <taxon>Cottales</taxon>
        <taxon>Liparidae</taxon>
        <taxon>Liparis</taxon>
    </lineage>
</organism>
<comment type="caution">
    <text evidence="14">The sequence shown here is derived from an EMBL/GenBank/DDBJ whole genome shotgun (WGS) entry which is preliminary data.</text>
</comment>
<keyword evidence="9" id="KW-0325">Glycoprotein</keyword>
<dbReference type="SMART" id="SM00408">
    <property type="entry name" value="IGc2"/>
    <property type="match status" value="1"/>
</dbReference>
<comment type="subcellular location">
    <subcellularLocation>
        <location evidence="1">Cell membrane</location>
    </subcellularLocation>
</comment>
<evidence type="ECO:0000256" key="5">
    <source>
        <dbReference type="ARBA" id="ARBA00022737"/>
    </source>
</evidence>
<comment type="subunit">
    <text evidence="12">Interacts with PTPRG.</text>
</comment>
<keyword evidence="11" id="KW-0393">Immunoglobulin domain</keyword>
<evidence type="ECO:0000256" key="10">
    <source>
        <dbReference type="ARBA" id="ARBA00023288"/>
    </source>
</evidence>
<reference evidence="14 15" key="1">
    <citation type="submission" date="2019-03" db="EMBL/GenBank/DDBJ databases">
        <title>First draft genome of Liparis tanakae, snailfish: a comprehensive survey of snailfish specific genes.</title>
        <authorList>
            <person name="Kim W."/>
            <person name="Song I."/>
            <person name="Jeong J.-H."/>
            <person name="Kim D."/>
            <person name="Kim S."/>
            <person name="Ryu S."/>
            <person name="Song J.Y."/>
            <person name="Lee S.K."/>
        </authorList>
    </citation>
    <scope>NUCLEOTIDE SEQUENCE [LARGE SCALE GENOMIC DNA]</scope>
    <source>
        <tissue evidence="14">Muscle</tissue>
    </source>
</reference>
<evidence type="ECO:0000256" key="7">
    <source>
        <dbReference type="ARBA" id="ARBA00023136"/>
    </source>
</evidence>
<dbReference type="PROSITE" id="PS50835">
    <property type="entry name" value="IG_LIKE"/>
    <property type="match status" value="1"/>
</dbReference>
<evidence type="ECO:0000256" key="9">
    <source>
        <dbReference type="ARBA" id="ARBA00023180"/>
    </source>
</evidence>
<dbReference type="Pfam" id="PF07679">
    <property type="entry name" value="I-set"/>
    <property type="match status" value="1"/>
</dbReference>
<keyword evidence="4" id="KW-0732">Signal</keyword>
<evidence type="ECO:0000256" key="12">
    <source>
        <dbReference type="ARBA" id="ARBA00038703"/>
    </source>
</evidence>
<dbReference type="OrthoDB" id="5982258at2759"/>
<evidence type="ECO:0000313" key="15">
    <source>
        <dbReference type="Proteomes" id="UP000314294"/>
    </source>
</evidence>
<dbReference type="Proteomes" id="UP000314294">
    <property type="component" value="Unassembled WGS sequence"/>
</dbReference>
<evidence type="ECO:0000256" key="6">
    <source>
        <dbReference type="ARBA" id="ARBA00022889"/>
    </source>
</evidence>
<dbReference type="InterPro" id="IPR013098">
    <property type="entry name" value="Ig_I-set"/>
</dbReference>
<dbReference type="PANTHER" id="PTHR44170">
    <property type="entry name" value="PROTEIN SIDEKICK"/>
    <property type="match status" value="1"/>
</dbReference>
<comment type="similarity">
    <text evidence="2">Belongs to the immunoglobulin superfamily. Contactin family.</text>
</comment>
<gene>
    <name evidence="14" type="primary">CNTN3_1</name>
    <name evidence="14" type="ORF">EYF80_057856</name>
</gene>
<evidence type="ECO:0000313" key="14">
    <source>
        <dbReference type="EMBL" id="TNN31984.1"/>
    </source>
</evidence>
<evidence type="ECO:0000256" key="11">
    <source>
        <dbReference type="ARBA" id="ARBA00023319"/>
    </source>
</evidence>
<keyword evidence="3" id="KW-1003">Cell membrane</keyword>
<evidence type="ECO:0000256" key="3">
    <source>
        <dbReference type="ARBA" id="ARBA00022475"/>
    </source>
</evidence>